<keyword evidence="3" id="KW-1185">Reference proteome</keyword>
<feature type="coiled-coil region" evidence="1">
    <location>
        <begin position="93"/>
        <end position="166"/>
    </location>
</feature>
<dbReference type="Proteomes" id="UP000235220">
    <property type="component" value="Chromosome 9"/>
</dbReference>
<gene>
    <name evidence="4" type="primary">LOC108984466</name>
</gene>
<evidence type="ECO:0000313" key="3">
    <source>
        <dbReference type="Proteomes" id="UP000235220"/>
    </source>
</evidence>
<feature type="region of interest" description="Disordered" evidence="2">
    <location>
        <begin position="17"/>
        <end position="59"/>
    </location>
</feature>
<evidence type="ECO:0000256" key="1">
    <source>
        <dbReference type="SAM" id="Coils"/>
    </source>
</evidence>
<protein>
    <submittedName>
        <fullName evidence="4">Forkhead box protein J3-like</fullName>
    </submittedName>
</protein>
<accession>A0A2I4DXU7</accession>
<name>A0A2I4DXU7_JUGRE</name>
<feature type="compositionally biased region" description="Polar residues" evidence="2">
    <location>
        <begin position="387"/>
        <end position="396"/>
    </location>
</feature>
<feature type="region of interest" description="Disordered" evidence="2">
    <location>
        <begin position="281"/>
        <end position="408"/>
    </location>
</feature>
<organism evidence="3 4">
    <name type="scientific">Juglans regia</name>
    <name type="common">English walnut</name>
    <dbReference type="NCBI Taxonomy" id="51240"/>
    <lineage>
        <taxon>Eukaryota</taxon>
        <taxon>Viridiplantae</taxon>
        <taxon>Streptophyta</taxon>
        <taxon>Embryophyta</taxon>
        <taxon>Tracheophyta</taxon>
        <taxon>Spermatophyta</taxon>
        <taxon>Magnoliopsida</taxon>
        <taxon>eudicotyledons</taxon>
        <taxon>Gunneridae</taxon>
        <taxon>Pentapetalae</taxon>
        <taxon>rosids</taxon>
        <taxon>fabids</taxon>
        <taxon>Fagales</taxon>
        <taxon>Juglandaceae</taxon>
        <taxon>Juglans</taxon>
    </lineage>
</organism>
<dbReference type="OrthoDB" id="515416at2759"/>
<keyword evidence="1" id="KW-0175">Coiled coil</keyword>
<evidence type="ECO:0000313" key="4">
    <source>
        <dbReference type="RefSeq" id="XP_018811984.1"/>
    </source>
</evidence>
<dbReference type="GeneID" id="108984466"/>
<feature type="compositionally biased region" description="Polar residues" evidence="2">
    <location>
        <begin position="364"/>
        <end position="373"/>
    </location>
</feature>
<sequence length="498" mass="54780">MRSSEFMDKQIMELSRSRSDDFLTLSTNPQDDEDNGDHSPVFRFHPIRPVAPPQSQTSSIGLEKVGAGSNHNAGDSHRSALISVIDRKMEEFVKNLVHAVEGLSARLSQLETRMHRLENSTDDLKETFELNQSSSDRKLRQLEIILQEVQDGIQDLRDKQEIVEAQQQLAKLKMAKDTQHLEKQNSTLQSNSAQGVISSVPQQSHQSLLTPVACPQQPPSLHYSVVQNQPFQNTSPIPTSSVSAGQIPTQLSQNQIPLLPRPEFYYSSPVLTPESMHQQYHMPPITQPQQPSLAPQQHYHPATQLQPISQLPQPPHELHPPLTFGNSQAHCPSTHYAPASAPPSQKFYFGSAQQIHHDQPPSNPYSGSPSRHSTFYEHSYGGAPFRHSSSTMKPLQSPSSPPVLGGGSSKTLLPTAQVLPHALPMASNVDAETGSSGTRDRITTDDVVDKVVAMGFRRDLVRATVRKLTETGQAADPNIVLDMVMNSGEVGPHGGRFG</sequence>
<dbReference type="PANTHER" id="PTHR31805:SF15">
    <property type="entry name" value="DUF1421 DOMAIN-CONTAINING PROTEIN"/>
    <property type="match status" value="1"/>
</dbReference>
<dbReference type="InterPro" id="IPR010820">
    <property type="entry name" value="DUF1421"/>
</dbReference>
<dbReference type="AlphaFoldDB" id="A0A2I4DXU7"/>
<dbReference type="RefSeq" id="XP_018811984.1">
    <property type="nucleotide sequence ID" value="XM_018956439.2"/>
</dbReference>
<dbReference type="Gramene" id="Jr09_03760_p1">
    <property type="protein sequence ID" value="cds.Jr09_03760_p1"/>
    <property type="gene ID" value="Jr09_03760"/>
</dbReference>
<dbReference type="KEGG" id="jre:108984466"/>
<dbReference type="PANTHER" id="PTHR31805">
    <property type="entry name" value="RECEPTOR-LIKE KINASE, PUTATIVE (DUF1421)-RELATED"/>
    <property type="match status" value="1"/>
</dbReference>
<dbReference type="Pfam" id="PF07223">
    <property type="entry name" value="DUF1421"/>
    <property type="match status" value="1"/>
</dbReference>
<evidence type="ECO:0000256" key="2">
    <source>
        <dbReference type="SAM" id="MobiDB-lite"/>
    </source>
</evidence>
<reference evidence="4" key="1">
    <citation type="submission" date="2025-08" db="UniProtKB">
        <authorList>
            <consortium name="RefSeq"/>
        </authorList>
    </citation>
    <scope>IDENTIFICATION</scope>
    <source>
        <tissue evidence="4">Leaves</tissue>
    </source>
</reference>
<proteinExistence type="predicted"/>